<organism evidence="1 2">
    <name type="scientific">Floridaenema evergladense BLCC-F167</name>
    <dbReference type="NCBI Taxonomy" id="3153639"/>
    <lineage>
        <taxon>Bacteria</taxon>
        <taxon>Bacillati</taxon>
        <taxon>Cyanobacteriota</taxon>
        <taxon>Cyanophyceae</taxon>
        <taxon>Oscillatoriophycideae</taxon>
        <taxon>Aerosakkonematales</taxon>
        <taxon>Aerosakkonemataceae</taxon>
        <taxon>Floridanema</taxon>
        <taxon>Floridanema evergladense</taxon>
    </lineage>
</organism>
<protein>
    <submittedName>
        <fullName evidence="1">Uncharacterized protein</fullName>
    </submittedName>
</protein>
<keyword evidence="2" id="KW-1185">Reference proteome</keyword>
<sequence length="45" mass="5116">MKRLITNSFQKERTLTPKHGLYSQQTGLSACITSIQDTYAIDLRS</sequence>
<reference evidence="1 2" key="1">
    <citation type="submission" date="2024-09" db="EMBL/GenBank/DDBJ databases">
        <title>Floridaenema gen nov. (Aerosakkonemataceae, Aerosakkonematales ord. nov., Cyanobacteria) from benthic tropical and subtropical fresh waters, with the description of four new species.</title>
        <authorList>
            <person name="Moretto J.A."/>
            <person name="Berthold D.E."/>
            <person name="Lefler F.W."/>
            <person name="Huang I.-S."/>
            <person name="Laughinghouse H. IV."/>
        </authorList>
    </citation>
    <scope>NUCLEOTIDE SEQUENCE [LARGE SCALE GENOMIC DNA]</scope>
    <source>
        <strain evidence="1 2">BLCC-F167</strain>
    </source>
</reference>
<name>A0ABV4WV62_9CYAN</name>
<dbReference type="EMBL" id="JBHFNT010000288">
    <property type="protein sequence ID" value="MFB2839009.1"/>
    <property type="molecule type" value="Genomic_DNA"/>
</dbReference>
<accession>A0ABV4WV62</accession>
<dbReference type="PROSITE" id="PS51257">
    <property type="entry name" value="PROKAR_LIPOPROTEIN"/>
    <property type="match status" value="1"/>
</dbReference>
<dbReference type="Proteomes" id="UP001576780">
    <property type="component" value="Unassembled WGS sequence"/>
</dbReference>
<comment type="caution">
    <text evidence="1">The sequence shown here is derived from an EMBL/GenBank/DDBJ whole genome shotgun (WGS) entry which is preliminary data.</text>
</comment>
<proteinExistence type="predicted"/>
<gene>
    <name evidence="1" type="ORF">ACE1CA_31345</name>
</gene>
<evidence type="ECO:0000313" key="2">
    <source>
        <dbReference type="Proteomes" id="UP001576780"/>
    </source>
</evidence>
<evidence type="ECO:0000313" key="1">
    <source>
        <dbReference type="EMBL" id="MFB2839009.1"/>
    </source>
</evidence>
<dbReference type="RefSeq" id="WP_413281297.1">
    <property type="nucleotide sequence ID" value="NZ_JBHFNT010000288.1"/>
</dbReference>